<dbReference type="PROSITE" id="PS50968">
    <property type="entry name" value="BIOTINYL_LIPOYL"/>
    <property type="match status" value="1"/>
</dbReference>
<dbReference type="RefSeq" id="WP_108313311.1">
    <property type="nucleotide sequence ID" value="NZ_NESN01000004.1"/>
</dbReference>
<organism evidence="3 4">
    <name type="scientific">Limnohabitans parvus II-B4</name>
    <dbReference type="NCBI Taxonomy" id="1293052"/>
    <lineage>
        <taxon>Bacteria</taxon>
        <taxon>Pseudomonadati</taxon>
        <taxon>Pseudomonadota</taxon>
        <taxon>Betaproteobacteria</taxon>
        <taxon>Burkholderiales</taxon>
        <taxon>Comamonadaceae</taxon>
        <taxon>Limnohabitans</taxon>
    </lineage>
</organism>
<evidence type="ECO:0000259" key="2">
    <source>
        <dbReference type="PROSITE" id="PS50968"/>
    </source>
</evidence>
<comment type="caution">
    <text evidence="3">The sequence shown here is derived from an EMBL/GenBank/DDBJ whole genome shotgun (WGS) entry which is preliminary data.</text>
</comment>
<dbReference type="CDD" id="cd06850">
    <property type="entry name" value="biotinyl_domain"/>
    <property type="match status" value="1"/>
</dbReference>
<dbReference type="SUPFAM" id="SSF51230">
    <property type="entry name" value="Single hybrid motif"/>
    <property type="match status" value="1"/>
</dbReference>
<dbReference type="Pfam" id="PF00364">
    <property type="entry name" value="Biotin_lipoyl"/>
    <property type="match status" value="1"/>
</dbReference>
<reference evidence="3 4" key="1">
    <citation type="submission" date="2017-04" db="EMBL/GenBank/DDBJ databases">
        <title>Unexpected and diverse lifestyles within the genus Limnohabitans.</title>
        <authorList>
            <person name="Kasalicky V."/>
            <person name="Mehrshad M."/>
            <person name="Andrei S.-A."/>
            <person name="Salcher M."/>
            <person name="Kratochvilova H."/>
            <person name="Simek K."/>
            <person name="Ghai R."/>
        </authorList>
    </citation>
    <scope>NUCLEOTIDE SEQUENCE [LARGE SCALE GENOMIC DNA]</scope>
    <source>
        <strain evidence="3 4">II-B4</strain>
    </source>
</reference>
<dbReference type="AlphaFoldDB" id="A0A315E772"/>
<dbReference type="InterPro" id="IPR050709">
    <property type="entry name" value="Biotin_Carboxyl_Carrier/Decarb"/>
</dbReference>
<gene>
    <name evidence="3" type="ORF">B9Z37_10685</name>
</gene>
<name>A0A315E772_9BURK</name>
<sequence length="70" mass="7493">MQKIYSEVSGSIWKVEVVAGQTVAAGDVLMIVESMKMEIPVESPSAGTVRDLLVAEGEAVQDGQWLLSLD</sequence>
<dbReference type="InterPro" id="IPR000089">
    <property type="entry name" value="Biotin_lipoyl"/>
</dbReference>
<dbReference type="FunFam" id="2.40.50.100:FF:000003">
    <property type="entry name" value="Acetyl-CoA carboxylase biotin carboxyl carrier protein"/>
    <property type="match status" value="1"/>
</dbReference>
<dbReference type="InterPro" id="IPR011053">
    <property type="entry name" value="Single_hybrid_motif"/>
</dbReference>
<proteinExistence type="predicted"/>
<feature type="domain" description="Lipoyl-binding" evidence="2">
    <location>
        <begin position="1"/>
        <end position="70"/>
    </location>
</feature>
<dbReference type="Gene3D" id="2.40.50.100">
    <property type="match status" value="1"/>
</dbReference>
<evidence type="ECO:0000313" key="4">
    <source>
        <dbReference type="Proteomes" id="UP000250790"/>
    </source>
</evidence>
<dbReference type="PANTHER" id="PTHR45266:SF3">
    <property type="entry name" value="OXALOACETATE DECARBOXYLASE ALPHA CHAIN"/>
    <property type="match status" value="1"/>
</dbReference>
<protein>
    <submittedName>
        <fullName evidence="3">Acetyl-CoA carboxylase biotin carboxyl carrier protein subunit</fullName>
    </submittedName>
</protein>
<evidence type="ECO:0000256" key="1">
    <source>
        <dbReference type="ARBA" id="ARBA00023267"/>
    </source>
</evidence>
<dbReference type="PANTHER" id="PTHR45266">
    <property type="entry name" value="OXALOACETATE DECARBOXYLASE ALPHA CHAIN"/>
    <property type="match status" value="1"/>
</dbReference>
<keyword evidence="1" id="KW-0092">Biotin</keyword>
<dbReference type="Proteomes" id="UP000250790">
    <property type="component" value="Unassembled WGS sequence"/>
</dbReference>
<dbReference type="OrthoDB" id="9760256at2"/>
<dbReference type="EMBL" id="NESN01000004">
    <property type="protein sequence ID" value="PUE52949.1"/>
    <property type="molecule type" value="Genomic_DNA"/>
</dbReference>
<accession>A0A315E772</accession>
<evidence type="ECO:0000313" key="3">
    <source>
        <dbReference type="EMBL" id="PUE52949.1"/>
    </source>
</evidence>
<keyword evidence="4" id="KW-1185">Reference proteome</keyword>